<protein>
    <submittedName>
        <fullName evidence="1">Uncharacterized protein</fullName>
    </submittedName>
</protein>
<reference evidence="1" key="1">
    <citation type="submission" date="2022-05" db="EMBL/GenBank/DDBJ databases">
        <title>Chromosome-level genome of Chaenocephalus aceratus.</title>
        <authorList>
            <person name="Park H."/>
        </authorList>
    </citation>
    <scope>NUCLEOTIDE SEQUENCE</scope>
    <source>
        <strain evidence="1">KU_202001</strain>
    </source>
</reference>
<evidence type="ECO:0000313" key="1">
    <source>
        <dbReference type="EMBL" id="KAI4822800.1"/>
    </source>
</evidence>
<accession>A0ACB9X8B8</accession>
<gene>
    <name evidence="1" type="ORF">KUCAC02_008328</name>
</gene>
<evidence type="ECO:0000313" key="2">
    <source>
        <dbReference type="Proteomes" id="UP001057452"/>
    </source>
</evidence>
<feature type="non-terminal residue" evidence="1">
    <location>
        <position position="1"/>
    </location>
</feature>
<sequence>EECVVVVSTGTWYGACRPLREKGGGRQREMGRKKRRLRKTEKSGKQEKRDEGATHTGILTDIVTAGQPRTRRRTGRKMARPEVK</sequence>
<proteinExistence type="predicted"/>
<keyword evidence="2" id="KW-1185">Reference proteome</keyword>
<comment type="caution">
    <text evidence="1">The sequence shown here is derived from an EMBL/GenBank/DDBJ whole genome shotgun (WGS) entry which is preliminary data.</text>
</comment>
<dbReference type="Proteomes" id="UP001057452">
    <property type="component" value="Chromosome 8"/>
</dbReference>
<organism evidence="1 2">
    <name type="scientific">Chaenocephalus aceratus</name>
    <name type="common">Blackfin icefish</name>
    <name type="synonym">Chaenichthys aceratus</name>
    <dbReference type="NCBI Taxonomy" id="36190"/>
    <lineage>
        <taxon>Eukaryota</taxon>
        <taxon>Metazoa</taxon>
        <taxon>Chordata</taxon>
        <taxon>Craniata</taxon>
        <taxon>Vertebrata</taxon>
        <taxon>Euteleostomi</taxon>
        <taxon>Actinopterygii</taxon>
        <taxon>Neopterygii</taxon>
        <taxon>Teleostei</taxon>
        <taxon>Neoteleostei</taxon>
        <taxon>Acanthomorphata</taxon>
        <taxon>Eupercaria</taxon>
        <taxon>Perciformes</taxon>
        <taxon>Notothenioidei</taxon>
        <taxon>Channichthyidae</taxon>
        <taxon>Chaenocephalus</taxon>
    </lineage>
</organism>
<name>A0ACB9X8B8_CHAAC</name>
<dbReference type="EMBL" id="CM043792">
    <property type="protein sequence ID" value="KAI4822800.1"/>
    <property type="molecule type" value="Genomic_DNA"/>
</dbReference>
<feature type="non-terminal residue" evidence="1">
    <location>
        <position position="84"/>
    </location>
</feature>